<dbReference type="CDD" id="cd04336">
    <property type="entry name" value="YeaK"/>
    <property type="match status" value="1"/>
</dbReference>
<dbReference type="Gene3D" id="3.90.960.10">
    <property type="entry name" value="YbaK/aminoacyl-tRNA synthetase-associated domain"/>
    <property type="match status" value="1"/>
</dbReference>
<dbReference type="RefSeq" id="WP_245765230.1">
    <property type="nucleotide sequence ID" value="NZ_FNDJ01000011.1"/>
</dbReference>
<protein>
    <submittedName>
        <fullName evidence="2">Ala-tRNA(Pro) deacylase</fullName>
    </submittedName>
</protein>
<dbReference type="Proteomes" id="UP000199202">
    <property type="component" value="Unassembled WGS sequence"/>
</dbReference>
<dbReference type="InterPro" id="IPR036754">
    <property type="entry name" value="YbaK/aa-tRNA-synt-asso_dom_sf"/>
</dbReference>
<accession>A0A1G8UK52</accession>
<evidence type="ECO:0000259" key="1">
    <source>
        <dbReference type="Pfam" id="PF04073"/>
    </source>
</evidence>
<gene>
    <name evidence="2" type="ORF">SAMN05421869_11116</name>
</gene>
<dbReference type="InterPro" id="IPR044786">
    <property type="entry name" value="PROXY"/>
</dbReference>
<evidence type="ECO:0000313" key="2">
    <source>
        <dbReference type="EMBL" id="SDJ54192.1"/>
    </source>
</evidence>
<keyword evidence="3" id="KW-1185">Reference proteome</keyword>
<name>A0A1G8UK52_9ACTN</name>
<proteinExistence type="predicted"/>
<reference evidence="2 3" key="1">
    <citation type="submission" date="2016-10" db="EMBL/GenBank/DDBJ databases">
        <authorList>
            <person name="de Groot N.N."/>
        </authorList>
    </citation>
    <scope>NUCLEOTIDE SEQUENCE [LARGE SCALE GENOMIC DNA]</scope>
    <source>
        <strain evidence="2 3">CGMCC 4.6533</strain>
    </source>
</reference>
<dbReference type="AlphaFoldDB" id="A0A1G8UK52"/>
<feature type="domain" description="YbaK/aminoacyl-tRNA synthetase-associated" evidence="1">
    <location>
        <begin position="35"/>
        <end position="153"/>
    </location>
</feature>
<dbReference type="SUPFAM" id="SSF55826">
    <property type="entry name" value="YbaK/ProRS associated domain"/>
    <property type="match status" value="1"/>
</dbReference>
<evidence type="ECO:0000313" key="3">
    <source>
        <dbReference type="Proteomes" id="UP000199202"/>
    </source>
</evidence>
<dbReference type="InterPro" id="IPR007214">
    <property type="entry name" value="YbaK/aa-tRNA-synth-assoc-dom"/>
</dbReference>
<dbReference type="GO" id="GO:0002161">
    <property type="term" value="F:aminoacyl-tRNA deacylase activity"/>
    <property type="evidence" value="ECO:0007669"/>
    <property type="project" value="InterPro"/>
</dbReference>
<sequence length="163" mass="17678">MTGELNGLYERLIADMDAAGARYRVIDHAPEGRTELVSALRGHDVAEAAKCLVVMVKIGKKQTRHVLAVVPGDARLDLQAVKALLDGTYVAFAGKEKAEELAGSMSGTVLPFSYDPRLELVADPSLLERPELYFNAARLDRSVALNTEDYVRLAEPRLAAITG</sequence>
<dbReference type="STRING" id="633440.SAMN05421869_11116"/>
<organism evidence="2 3">
    <name type="scientific">Nonomuraea jiangxiensis</name>
    <dbReference type="NCBI Taxonomy" id="633440"/>
    <lineage>
        <taxon>Bacteria</taxon>
        <taxon>Bacillati</taxon>
        <taxon>Actinomycetota</taxon>
        <taxon>Actinomycetes</taxon>
        <taxon>Streptosporangiales</taxon>
        <taxon>Streptosporangiaceae</taxon>
        <taxon>Nonomuraea</taxon>
    </lineage>
</organism>
<dbReference type="EMBL" id="FNDJ01000011">
    <property type="protein sequence ID" value="SDJ54192.1"/>
    <property type="molecule type" value="Genomic_DNA"/>
</dbReference>
<dbReference type="Pfam" id="PF04073">
    <property type="entry name" value="tRNA_edit"/>
    <property type="match status" value="1"/>
</dbReference>